<accession>A0A2P2QZS3</accession>
<organism evidence="1">
    <name type="scientific">Rhizophora mucronata</name>
    <name type="common">Asiatic mangrove</name>
    <dbReference type="NCBI Taxonomy" id="61149"/>
    <lineage>
        <taxon>Eukaryota</taxon>
        <taxon>Viridiplantae</taxon>
        <taxon>Streptophyta</taxon>
        <taxon>Embryophyta</taxon>
        <taxon>Tracheophyta</taxon>
        <taxon>Spermatophyta</taxon>
        <taxon>Magnoliopsida</taxon>
        <taxon>eudicotyledons</taxon>
        <taxon>Gunneridae</taxon>
        <taxon>Pentapetalae</taxon>
        <taxon>rosids</taxon>
        <taxon>fabids</taxon>
        <taxon>Malpighiales</taxon>
        <taxon>Rhizophoraceae</taxon>
        <taxon>Rhizophora</taxon>
    </lineage>
</organism>
<protein>
    <submittedName>
        <fullName evidence="1">Uncharacterized protein</fullName>
    </submittedName>
</protein>
<dbReference type="EMBL" id="GGEC01092008">
    <property type="protein sequence ID" value="MBX72492.1"/>
    <property type="molecule type" value="Transcribed_RNA"/>
</dbReference>
<evidence type="ECO:0000313" key="1">
    <source>
        <dbReference type="EMBL" id="MBX72492.1"/>
    </source>
</evidence>
<sequence length="16" mass="1848">MVQIFWRAGVEVWGLG</sequence>
<proteinExistence type="predicted"/>
<reference evidence="1" key="1">
    <citation type="submission" date="2018-02" db="EMBL/GenBank/DDBJ databases">
        <title>Rhizophora mucronata_Transcriptome.</title>
        <authorList>
            <person name="Meera S.P."/>
            <person name="Sreeshan A."/>
            <person name="Augustine A."/>
        </authorList>
    </citation>
    <scope>NUCLEOTIDE SEQUENCE</scope>
    <source>
        <tissue evidence="1">Leaf</tissue>
    </source>
</reference>
<dbReference type="AlphaFoldDB" id="A0A2P2QZS3"/>
<name>A0A2P2QZS3_RHIMU</name>